<dbReference type="PROSITE" id="PS51278">
    <property type="entry name" value="GATASE_TYPE_2"/>
    <property type="match status" value="1"/>
</dbReference>
<comment type="similarity">
    <text evidence="2 8">In the C-terminal section; belongs to the purine/pyrimidine phosphoribosyltransferase family.</text>
</comment>
<dbReference type="RefSeq" id="WP_055223168.1">
    <property type="nucleotide sequence ID" value="NZ_BLYL01000004.1"/>
</dbReference>
<feature type="binding site" evidence="10">
    <location>
        <position position="380"/>
    </location>
    <ligand>
        <name>[4Fe-4S] cluster</name>
        <dbReference type="ChEBI" id="CHEBI:49883"/>
    </ligand>
</feature>
<feature type="binding site" evidence="10">
    <location>
        <position position="460"/>
    </location>
    <ligand>
        <name>[4Fe-4S] cluster</name>
        <dbReference type="ChEBI" id="CHEBI:49883"/>
    </ligand>
</feature>
<evidence type="ECO:0000256" key="6">
    <source>
        <dbReference type="ARBA" id="ARBA00022755"/>
    </source>
</evidence>
<keyword evidence="4 8" id="KW-0328">Glycosyltransferase</keyword>
<accession>A0AAI9NY58</accession>
<evidence type="ECO:0000256" key="2">
    <source>
        <dbReference type="ARBA" id="ARBA00010138"/>
    </source>
</evidence>
<dbReference type="InterPro" id="IPR000836">
    <property type="entry name" value="PRTase_dom"/>
</dbReference>
<evidence type="ECO:0000313" key="13">
    <source>
        <dbReference type="Proteomes" id="UP000660047"/>
    </source>
</evidence>
<dbReference type="Proteomes" id="UP000660047">
    <property type="component" value="Unassembled WGS sequence"/>
</dbReference>
<dbReference type="GO" id="GO:0009113">
    <property type="term" value="P:purine nucleobase biosynthetic process"/>
    <property type="evidence" value="ECO:0007669"/>
    <property type="project" value="InterPro"/>
</dbReference>
<dbReference type="SUPFAM" id="SSF56235">
    <property type="entry name" value="N-terminal nucleophile aminohydrolases (Ntn hydrolases)"/>
    <property type="match status" value="1"/>
</dbReference>
<dbReference type="GO" id="GO:0051536">
    <property type="term" value="F:iron-sulfur cluster binding"/>
    <property type="evidence" value="ECO:0007669"/>
    <property type="project" value="UniProtKB-KW"/>
</dbReference>
<dbReference type="InterPro" id="IPR005854">
    <property type="entry name" value="PurF"/>
</dbReference>
<dbReference type="CDD" id="cd06223">
    <property type="entry name" value="PRTases_typeI"/>
    <property type="match status" value="1"/>
</dbReference>
<evidence type="ECO:0000313" key="12">
    <source>
        <dbReference type="EMBL" id="GFO93889.1"/>
    </source>
</evidence>
<evidence type="ECO:0000256" key="1">
    <source>
        <dbReference type="ARBA" id="ARBA00005209"/>
    </source>
</evidence>
<evidence type="ECO:0000256" key="7">
    <source>
        <dbReference type="ARBA" id="ARBA00022962"/>
    </source>
</evidence>
<reference evidence="12" key="1">
    <citation type="submission" date="2020-06" db="EMBL/GenBank/DDBJ databases">
        <title>Characterization of fructooligosaccharide metabolism and fructooligosaccharide-degrading enzymes in human commensal butyrate producers.</title>
        <authorList>
            <person name="Tanno H."/>
            <person name="Fujii T."/>
            <person name="Hirano K."/>
            <person name="Maeno S."/>
            <person name="Tonozuka T."/>
            <person name="Sakamoto M."/>
            <person name="Ohkuma M."/>
            <person name="Tochio T."/>
            <person name="Endo A."/>
        </authorList>
    </citation>
    <scope>NUCLEOTIDE SEQUENCE</scope>
    <source>
        <strain evidence="12">JCM 31265</strain>
    </source>
</reference>
<evidence type="ECO:0000259" key="11">
    <source>
        <dbReference type="PROSITE" id="PS51278"/>
    </source>
</evidence>
<dbReference type="GO" id="GO:0046872">
    <property type="term" value="F:metal ion binding"/>
    <property type="evidence" value="ECO:0007669"/>
    <property type="project" value="UniProtKB-KW"/>
</dbReference>
<evidence type="ECO:0000256" key="9">
    <source>
        <dbReference type="PIRSR" id="PIRSR000485-2"/>
    </source>
</evidence>
<name>A0AAI9NY58_9FIRM</name>
<dbReference type="GO" id="GO:0006164">
    <property type="term" value="P:purine nucleotide biosynthetic process"/>
    <property type="evidence" value="ECO:0007669"/>
    <property type="project" value="UniProtKB-KW"/>
</dbReference>
<evidence type="ECO:0000256" key="10">
    <source>
        <dbReference type="PIRSR" id="PIRSR000485-3"/>
    </source>
</evidence>
<dbReference type="PIRSF" id="PIRSF000485">
    <property type="entry name" value="Amd_phspho_trans"/>
    <property type="match status" value="1"/>
</dbReference>
<evidence type="ECO:0000256" key="4">
    <source>
        <dbReference type="ARBA" id="ARBA00022676"/>
    </source>
</evidence>
<keyword evidence="6 8" id="KW-0658">Purine biosynthesis</keyword>
<feature type="binding site" evidence="9">
    <location>
        <position position="280"/>
    </location>
    <ligand>
        <name>Mg(2+)</name>
        <dbReference type="ChEBI" id="CHEBI:18420"/>
    </ligand>
</feature>
<proteinExistence type="inferred from homology"/>
<dbReference type="Gene3D" id="3.60.20.10">
    <property type="entry name" value="Glutamine Phosphoribosylpyrophosphate, subunit 1, domain 1"/>
    <property type="match status" value="1"/>
</dbReference>
<dbReference type="Gene3D" id="3.40.50.2020">
    <property type="match status" value="1"/>
</dbReference>
<comment type="cofactor">
    <cofactor evidence="10">
        <name>[4Fe-4S] cluster</name>
        <dbReference type="ChEBI" id="CHEBI:49883"/>
    </cofactor>
    <text evidence="10">Binds 1 [4Fe-4S] cluster per subunit.</text>
</comment>
<dbReference type="InterPro" id="IPR017932">
    <property type="entry name" value="GATase_2_dom"/>
</dbReference>
<keyword evidence="10" id="KW-0411">Iron-sulfur</keyword>
<feature type="binding site" evidence="9">
    <location>
        <position position="344"/>
    </location>
    <ligand>
        <name>Mg(2+)</name>
        <dbReference type="ChEBI" id="CHEBI:18420"/>
    </ligand>
</feature>
<evidence type="ECO:0000256" key="8">
    <source>
        <dbReference type="PIRNR" id="PIRNR000485"/>
    </source>
</evidence>
<feature type="domain" description="Glutamine amidotransferase type-2" evidence="11">
    <location>
        <begin position="1"/>
        <end position="218"/>
    </location>
</feature>
<dbReference type="InterPro" id="IPR029055">
    <property type="entry name" value="Ntn_hydrolases_N"/>
</dbReference>
<comment type="caution">
    <text evidence="12">The sequence shown here is derived from an EMBL/GenBank/DDBJ whole genome shotgun (WGS) entry which is preliminary data.</text>
</comment>
<dbReference type="Pfam" id="PF13537">
    <property type="entry name" value="GATase_7"/>
    <property type="match status" value="1"/>
</dbReference>
<sequence length="468" mass="52676">MGGFFGVAAKDDCVFDLFFGIDYHSHLGTRRGGMTVYGDKGFDRSIHNIENAPFRTKFDKDMQNMKGYFGIGCISDYEPQPLIVRSHHGTYALTTVSKINNVDEISKEIFDQGHSHFLEMSGGDINSTELVAALINQKDNLIDGIRYALEKIDGSLSLLLMNQNGIYAARDMRGRTPVVIGKKDGAFCASFENFAYKNLGYHDYKELGPGEVVVLTPSNCVTLVQPGKDMKICTFLWVYYGYPASSYEGMSVEQMRYNCGASMAKRDNVKPDIVAGVPDSGTAHAVGYANESGIPFSRPFIKYTPTWPRSFMPTIQSQRNLIAKMKLLAVEDLIKDKSLLLIDDSIVRGTQLRETTEYLFDSGAKEVHIRPACPPLVYGCKYLNFSRSSSEMDLITRRVIERLENGNVTDEVLQEYTDPDSEKYEKMVDEICKELHFTSLRFNRLDDMLEACGVEKCKLCTYCWDGKE</sequence>
<organism evidence="12 13">
    <name type="scientific">Coprococcus eutactus</name>
    <dbReference type="NCBI Taxonomy" id="33043"/>
    <lineage>
        <taxon>Bacteria</taxon>
        <taxon>Bacillati</taxon>
        <taxon>Bacillota</taxon>
        <taxon>Clostridia</taxon>
        <taxon>Lachnospirales</taxon>
        <taxon>Lachnospiraceae</taxon>
        <taxon>Coprococcus</taxon>
    </lineage>
</organism>
<feature type="binding site" evidence="10">
    <location>
        <position position="233"/>
    </location>
    <ligand>
        <name>[4Fe-4S] cluster</name>
        <dbReference type="ChEBI" id="CHEBI:49883"/>
    </ligand>
</feature>
<dbReference type="EMBL" id="BLYL01000004">
    <property type="protein sequence ID" value="GFO93889.1"/>
    <property type="molecule type" value="Genomic_DNA"/>
</dbReference>
<comment type="cofactor">
    <cofactor evidence="9">
        <name>Mg(2+)</name>
        <dbReference type="ChEBI" id="CHEBI:18420"/>
    </cofactor>
    <text evidence="9">Binds 1 Mg(2+) ion per subunit.</text>
</comment>
<dbReference type="SUPFAM" id="SSF53271">
    <property type="entry name" value="PRTase-like"/>
    <property type="match status" value="1"/>
</dbReference>
<keyword evidence="7" id="KW-0315">Glutamine amidotransferase</keyword>
<comment type="catalytic activity">
    <reaction evidence="8">
        <text>5-phospho-beta-D-ribosylamine + L-glutamate + diphosphate = 5-phospho-alpha-D-ribose 1-diphosphate + L-glutamine + H2O</text>
        <dbReference type="Rhea" id="RHEA:14905"/>
        <dbReference type="ChEBI" id="CHEBI:15377"/>
        <dbReference type="ChEBI" id="CHEBI:29985"/>
        <dbReference type="ChEBI" id="CHEBI:33019"/>
        <dbReference type="ChEBI" id="CHEBI:58017"/>
        <dbReference type="ChEBI" id="CHEBI:58359"/>
        <dbReference type="ChEBI" id="CHEBI:58681"/>
        <dbReference type="EC" id="2.4.2.14"/>
    </reaction>
</comment>
<keyword evidence="5 8" id="KW-0808">Transferase</keyword>
<dbReference type="PANTHER" id="PTHR11907">
    <property type="entry name" value="AMIDOPHOSPHORIBOSYLTRANSFERASE"/>
    <property type="match status" value="1"/>
</dbReference>
<dbReference type="AlphaFoldDB" id="A0AAI9NY58"/>
<comment type="pathway">
    <text evidence="1 8">Purine metabolism; IMP biosynthesis via de novo pathway; N(1)-(5-phospho-D-ribosyl)glycinamide from 5-phospho-alpha-D-ribose 1-diphosphate: step 1/2.</text>
</comment>
<keyword evidence="9" id="KW-0479">Metal-binding</keyword>
<protein>
    <recommendedName>
        <fullName evidence="3 8">Amidophosphoribosyltransferase</fullName>
        <shortName evidence="8">ATase</shortName>
        <ecNumber evidence="3 8">2.4.2.14</ecNumber>
    </recommendedName>
    <alternativeName>
        <fullName evidence="8">Glutamine phosphoribosylpyrophosphate amidotransferase</fullName>
    </alternativeName>
</protein>
<keyword evidence="9" id="KW-0460">Magnesium</keyword>
<feature type="binding site" evidence="10">
    <location>
        <position position="463"/>
    </location>
    <ligand>
        <name>[4Fe-4S] cluster</name>
        <dbReference type="ChEBI" id="CHEBI:49883"/>
    </ligand>
</feature>
<gene>
    <name evidence="12" type="ORF">COEU31_09350</name>
</gene>
<dbReference type="InterPro" id="IPR029057">
    <property type="entry name" value="PRTase-like"/>
</dbReference>
<evidence type="ECO:0000256" key="5">
    <source>
        <dbReference type="ARBA" id="ARBA00022679"/>
    </source>
</evidence>
<keyword evidence="10" id="KW-0408">Iron</keyword>
<feature type="binding site" evidence="9">
    <location>
        <position position="343"/>
    </location>
    <ligand>
        <name>Mg(2+)</name>
        <dbReference type="ChEBI" id="CHEBI:18420"/>
    </ligand>
</feature>
<dbReference type="GO" id="GO:0004044">
    <property type="term" value="F:amidophosphoribosyltransferase activity"/>
    <property type="evidence" value="ECO:0007669"/>
    <property type="project" value="UniProtKB-EC"/>
</dbReference>
<evidence type="ECO:0000256" key="3">
    <source>
        <dbReference type="ARBA" id="ARBA00011941"/>
    </source>
</evidence>
<dbReference type="EC" id="2.4.2.14" evidence="3 8"/>